<dbReference type="EMBL" id="BSDZ01000114">
    <property type="protein sequence ID" value="GLI71489.1"/>
    <property type="molecule type" value="Genomic_DNA"/>
</dbReference>
<dbReference type="Proteomes" id="UP001165090">
    <property type="component" value="Unassembled WGS sequence"/>
</dbReference>
<gene>
    <name evidence="2" type="ORF">VaNZ11_016702</name>
</gene>
<protein>
    <recommendedName>
        <fullName evidence="4">Pherophorin domain-containing protein</fullName>
    </recommendedName>
</protein>
<sequence length="119" mass="12792">MPRRSWPPPRSPTPPPKPPRPPGGALSAPPPPPPSPRPPLDAEPRVPIQPPSPLPFPPLVQPGCLHMSARNGKMYGDGVLLDYGNLTLGRSHSHTLRLDISLNRYFAPGDSTIGLDLLL</sequence>
<organism evidence="2 3">
    <name type="scientific">Volvox africanus</name>
    <dbReference type="NCBI Taxonomy" id="51714"/>
    <lineage>
        <taxon>Eukaryota</taxon>
        <taxon>Viridiplantae</taxon>
        <taxon>Chlorophyta</taxon>
        <taxon>core chlorophytes</taxon>
        <taxon>Chlorophyceae</taxon>
        <taxon>CS clade</taxon>
        <taxon>Chlamydomonadales</taxon>
        <taxon>Volvocaceae</taxon>
        <taxon>Volvox</taxon>
    </lineage>
</organism>
<evidence type="ECO:0008006" key="4">
    <source>
        <dbReference type="Google" id="ProtNLM"/>
    </source>
</evidence>
<evidence type="ECO:0000313" key="2">
    <source>
        <dbReference type="EMBL" id="GLI71489.1"/>
    </source>
</evidence>
<evidence type="ECO:0000313" key="3">
    <source>
        <dbReference type="Proteomes" id="UP001165090"/>
    </source>
</evidence>
<keyword evidence="3" id="KW-1185">Reference proteome</keyword>
<comment type="caution">
    <text evidence="2">The sequence shown here is derived from an EMBL/GenBank/DDBJ whole genome shotgun (WGS) entry which is preliminary data.</text>
</comment>
<accession>A0ABQ5SNY0</accession>
<proteinExistence type="predicted"/>
<feature type="region of interest" description="Disordered" evidence="1">
    <location>
        <begin position="1"/>
        <end position="57"/>
    </location>
</feature>
<reference evidence="2 3" key="1">
    <citation type="journal article" date="2023" name="IScience">
        <title>Expanded male sex-determining region conserved during the evolution of homothallism in the green alga Volvox.</title>
        <authorList>
            <person name="Yamamoto K."/>
            <person name="Matsuzaki R."/>
            <person name="Mahakham W."/>
            <person name="Heman W."/>
            <person name="Sekimoto H."/>
            <person name="Kawachi M."/>
            <person name="Minakuchi Y."/>
            <person name="Toyoda A."/>
            <person name="Nozaki H."/>
        </authorList>
    </citation>
    <scope>NUCLEOTIDE SEQUENCE [LARGE SCALE GENOMIC DNA]</scope>
    <source>
        <strain evidence="2 3">NIES-4468</strain>
    </source>
</reference>
<name>A0ABQ5SNY0_9CHLO</name>
<evidence type="ECO:0000256" key="1">
    <source>
        <dbReference type="SAM" id="MobiDB-lite"/>
    </source>
</evidence>